<sequence length="222" mass="25020">MTAIVEEITRMQITTILNRYRFEMRGYNTQELLDRWLPTYSLDWIRMAVLEALYRGRYKAISVEEILKTWQKRGYPTYNFTREFERLVCKNLPGGAIESNEPIGTVETPAPLVRGKRETDKVAPHPSETAPLPLTPLERPVFDDPRKKMSDIGELFSKLTVESEIVTGESESDGNESEGNGKETNGADGPSGPSIDQFIPLLDGSELYSKLKAVARSGYGDR</sequence>
<feature type="region of interest" description="Disordered" evidence="1">
    <location>
        <begin position="115"/>
        <end position="140"/>
    </location>
</feature>
<comment type="caution">
    <text evidence="2">The sequence shown here is derived from an EMBL/GenBank/DDBJ whole genome shotgun (WGS) entry which is preliminary data.</text>
</comment>
<dbReference type="InterPro" id="IPR034829">
    <property type="entry name" value="DnaD-like_sf"/>
</dbReference>
<reference evidence="2 3" key="1">
    <citation type="submission" date="2024-01" db="EMBL/GenBank/DDBJ databases">
        <title>Genomic insights into the taxonomy and metabolism of the cyanobacterium Pannus brasiliensis CCIBt3594.</title>
        <authorList>
            <person name="Machado M."/>
            <person name="Botero N.B."/>
            <person name="Andreote A.P.D."/>
            <person name="Feitosa A.M.T."/>
            <person name="Popin R."/>
            <person name="Sivonen K."/>
            <person name="Fiore M.F."/>
        </authorList>
    </citation>
    <scope>NUCLEOTIDE SEQUENCE [LARGE SCALE GENOMIC DNA]</scope>
    <source>
        <strain evidence="2 3">CCIBt3594</strain>
    </source>
</reference>
<name>A0AAW9QFF9_9CHRO</name>
<accession>A0AAW9QFF9</accession>
<dbReference type="RefSeq" id="WP_422661867.1">
    <property type="nucleotide sequence ID" value="NZ_JBAFSM010000002.1"/>
</dbReference>
<proteinExistence type="predicted"/>
<evidence type="ECO:0000313" key="2">
    <source>
        <dbReference type="EMBL" id="MEG3435853.1"/>
    </source>
</evidence>
<dbReference type="Proteomes" id="UP001328733">
    <property type="component" value="Unassembled WGS sequence"/>
</dbReference>
<evidence type="ECO:0008006" key="4">
    <source>
        <dbReference type="Google" id="ProtNLM"/>
    </source>
</evidence>
<feature type="region of interest" description="Disordered" evidence="1">
    <location>
        <begin position="163"/>
        <end position="198"/>
    </location>
</feature>
<evidence type="ECO:0000313" key="3">
    <source>
        <dbReference type="Proteomes" id="UP001328733"/>
    </source>
</evidence>
<protein>
    <recommendedName>
        <fullName evidence="4">DnaD domain protein</fullName>
    </recommendedName>
</protein>
<evidence type="ECO:0000256" key="1">
    <source>
        <dbReference type="SAM" id="MobiDB-lite"/>
    </source>
</evidence>
<dbReference type="SUPFAM" id="SSF158499">
    <property type="entry name" value="DnaD domain-like"/>
    <property type="match status" value="1"/>
</dbReference>
<keyword evidence="3" id="KW-1185">Reference proteome</keyword>
<gene>
    <name evidence="2" type="ORF">V0288_01875</name>
</gene>
<organism evidence="2 3">
    <name type="scientific">Pannus brasiliensis CCIBt3594</name>
    <dbReference type="NCBI Taxonomy" id="1427578"/>
    <lineage>
        <taxon>Bacteria</taxon>
        <taxon>Bacillati</taxon>
        <taxon>Cyanobacteriota</taxon>
        <taxon>Cyanophyceae</taxon>
        <taxon>Oscillatoriophycideae</taxon>
        <taxon>Chroococcales</taxon>
        <taxon>Microcystaceae</taxon>
        <taxon>Pannus</taxon>
    </lineage>
</organism>
<dbReference type="EMBL" id="JBAFSM010000002">
    <property type="protein sequence ID" value="MEG3435853.1"/>
    <property type="molecule type" value="Genomic_DNA"/>
</dbReference>
<dbReference type="AlphaFoldDB" id="A0AAW9QFF9"/>